<gene>
    <name evidence="3" type="ORF">ABOM_001728</name>
</gene>
<dbReference type="PANTHER" id="PTHR33178">
    <property type="match status" value="1"/>
</dbReference>
<dbReference type="PANTHER" id="PTHR33178:SF10">
    <property type="entry name" value="STRESS-RESPONSE A_B BARREL DOMAIN-CONTAINING PROTEIN"/>
    <property type="match status" value="1"/>
</dbReference>
<evidence type="ECO:0000313" key="3">
    <source>
        <dbReference type="EMBL" id="OGM49492.1"/>
    </source>
</evidence>
<dbReference type="OrthoDB" id="1601230at2759"/>
<evidence type="ECO:0000256" key="1">
    <source>
        <dbReference type="ARBA" id="ARBA00011738"/>
    </source>
</evidence>
<comment type="caution">
    <text evidence="3">The sequence shown here is derived from an EMBL/GenBank/DDBJ whole genome shotgun (WGS) entry which is preliminary data.</text>
</comment>
<name>A0A1F8ACR3_9EURO</name>
<dbReference type="PROSITE" id="PS51502">
    <property type="entry name" value="S_R_A_B_BARREL"/>
    <property type="match status" value="1"/>
</dbReference>
<dbReference type="InterPro" id="IPR013097">
    <property type="entry name" value="Dabb"/>
</dbReference>
<dbReference type="InterPro" id="IPR011008">
    <property type="entry name" value="Dimeric_a/b-barrel"/>
</dbReference>
<reference evidence="3 4" key="1">
    <citation type="journal article" date="2016" name="Genome Biol. Evol.">
        <title>Draft genome sequence of an aflatoxigenic Aspergillus species, A. bombycis.</title>
        <authorList>
            <person name="Moore G.G."/>
            <person name="Mack B.M."/>
            <person name="Beltz S.B."/>
            <person name="Gilbert M.K."/>
        </authorList>
    </citation>
    <scope>NUCLEOTIDE SEQUENCE [LARGE SCALE GENOMIC DNA]</scope>
    <source>
        <strain evidence="4">NRRL 26010</strain>
    </source>
</reference>
<keyword evidence="4" id="KW-1185">Reference proteome</keyword>
<dbReference type="AlphaFoldDB" id="A0A1F8ACR3"/>
<sequence length="111" mass="12085">MGKVTHIVQLQFKSDVGQSTIQNTITTMLSLKDKCLQRETGKPYIVSSTGGKECSVEGMQNGITHVFVVEFASAEDRDYYAKEDPVHLAFGASLGSIVAQVQVVDIENGVY</sequence>
<dbReference type="EMBL" id="LYCR01000008">
    <property type="protein sequence ID" value="OGM49492.1"/>
    <property type="molecule type" value="Genomic_DNA"/>
</dbReference>
<feature type="domain" description="Stress-response A/B barrel" evidence="2">
    <location>
        <begin position="4"/>
        <end position="106"/>
    </location>
</feature>
<dbReference type="Pfam" id="PF07876">
    <property type="entry name" value="Dabb"/>
    <property type="match status" value="1"/>
</dbReference>
<dbReference type="Proteomes" id="UP000179179">
    <property type="component" value="Unassembled WGS sequence"/>
</dbReference>
<organism evidence="3 4">
    <name type="scientific">Aspergillus bombycis</name>
    <dbReference type="NCBI Taxonomy" id="109264"/>
    <lineage>
        <taxon>Eukaryota</taxon>
        <taxon>Fungi</taxon>
        <taxon>Dikarya</taxon>
        <taxon>Ascomycota</taxon>
        <taxon>Pezizomycotina</taxon>
        <taxon>Eurotiomycetes</taxon>
        <taxon>Eurotiomycetidae</taxon>
        <taxon>Eurotiales</taxon>
        <taxon>Aspergillaceae</taxon>
        <taxon>Aspergillus</taxon>
    </lineage>
</organism>
<proteinExistence type="predicted"/>
<dbReference type="Gene3D" id="3.30.70.100">
    <property type="match status" value="1"/>
</dbReference>
<dbReference type="SUPFAM" id="SSF54909">
    <property type="entry name" value="Dimeric alpha+beta barrel"/>
    <property type="match status" value="1"/>
</dbReference>
<comment type="subunit">
    <text evidence="1">Homodimer.</text>
</comment>
<dbReference type="GeneID" id="34445118"/>
<dbReference type="STRING" id="109264.A0A1F8ACR3"/>
<accession>A0A1F8ACR3</accession>
<dbReference type="InterPro" id="IPR044662">
    <property type="entry name" value="HS1/DABB1-like"/>
</dbReference>
<evidence type="ECO:0000313" key="4">
    <source>
        <dbReference type="Proteomes" id="UP000179179"/>
    </source>
</evidence>
<dbReference type="SMART" id="SM00886">
    <property type="entry name" value="Dabb"/>
    <property type="match status" value="1"/>
</dbReference>
<evidence type="ECO:0000259" key="2">
    <source>
        <dbReference type="PROSITE" id="PS51502"/>
    </source>
</evidence>
<protein>
    <recommendedName>
        <fullName evidence="2">Stress-response A/B barrel domain-containing protein</fullName>
    </recommendedName>
</protein>
<dbReference type="RefSeq" id="XP_022393209.1">
    <property type="nucleotide sequence ID" value="XM_022528858.1"/>
</dbReference>